<dbReference type="RefSeq" id="XP_033677986.1">
    <property type="nucleotide sequence ID" value="XM_033835941.1"/>
</dbReference>
<dbReference type="InterPro" id="IPR013083">
    <property type="entry name" value="Znf_RING/FYVE/PHD"/>
</dbReference>
<feature type="domain" description="RING-type" evidence="2">
    <location>
        <begin position="30"/>
        <end position="80"/>
    </location>
</feature>
<protein>
    <recommendedName>
        <fullName evidence="2">RING-type domain-containing protein</fullName>
    </recommendedName>
</protein>
<name>A0A6A6HZ45_9PLEO</name>
<dbReference type="EMBL" id="ML987206">
    <property type="protein sequence ID" value="KAF2242982.1"/>
    <property type="molecule type" value="Genomic_DNA"/>
</dbReference>
<dbReference type="GeneID" id="54589271"/>
<sequence length="285" mass="32306">MACFTSRNSFLNNGGLATVSACSLRDDRDCYICFRPYSFDGWQSNDRDVETPKRLPCGHIFGVDCILSWSLESNTCPYCRTVLFKPVTVEPPAWQPSEEDPLDSIDAAPLEPMDDWQHDWYEAMGFDPAYAPLENFGNDLGPDYGSMIEYISGTLDYQCFSICQQNHDDRCPMRHGFDQTTTLPSMAYAEADMFDVPQLAQDSEQPYIASNSSTGTSFLSHMQAFSQAQNPACFDADFLVDVDMRDDLAAEDADMDDLTDRHAQWMDELEDDDEDDYDFSFCCLQ</sequence>
<dbReference type="SUPFAM" id="SSF57850">
    <property type="entry name" value="RING/U-box"/>
    <property type="match status" value="1"/>
</dbReference>
<evidence type="ECO:0000313" key="4">
    <source>
        <dbReference type="Proteomes" id="UP000800094"/>
    </source>
</evidence>
<dbReference type="GO" id="GO:0008270">
    <property type="term" value="F:zinc ion binding"/>
    <property type="evidence" value="ECO:0007669"/>
    <property type="project" value="UniProtKB-KW"/>
</dbReference>
<dbReference type="PANTHER" id="PTHR22765:SF434">
    <property type="entry name" value="GB|AAD18119.1-RELATED"/>
    <property type="match status" value="1"/>
</dbReference>
<dbReference type="PANTHER" id="PTHR22765">
    <property type="entry name" value="RING FINGER AND PROTEASE ASSOCIATED DOMAIN-CONTAINING"/>
    <property type="match status" value="1"/>
</dbReference>
<dbReference type="AlphaFoldDB" id="A0A6A6HZ45"/>
<keyword evidence="1" id="KW-0862">Zinc</keyword>
<evidence type="ECO:0000313" key="3">
    <source>
        <dbReference type="EMBL" id="KAF2242982.1"/>
    </source>
</evidence>
<dbReference type="SMART" id="SM00184">
    <property type="entry name" value="RING"/>
    <property type="match status" value="1"/>
</dbReference>
<dbReference type="PROSITE" id="PS50089">
    <property type="entry name" value="ZF_RING_2"/>
    <property type="match status" value="1"/>
</dbReference>
<dbReference type="InterPro" id="IPR051826">
    <property type="entry name" value="E3_ubiquitin-ligase_domain"/>
</dbReference>
<proteinExistence type="predicted"/>
<dbReference type="PROSITE" id="PS51257">
    <property type="entry name" value="PROKAR_LIPOPROTEIN"/>
    <property type="match status" value="1"/>
</dbReference>
<dbReference type="OrthoDB" id="3801318at2759"/>
<evidence type="ECO:0000259" key="2">
    <source>
        <dbReference type="PROSITE" id="PS50089"/>
    </source>
</evidence>
<dbReference type="InterPro" id="IPR001841">
    <property type="entry name" value="Znf_RING"/>
</dbReference>
<keyword evidence="4" id="KW-1185">Reference proteome</keyword>
<accession>A0A6A6HZ45</accession>
<keyword evidence="1" id="KW-0479">Metal-binding</keyword>
<dbReference type="GO" id="GO:0061630">
    <property type="term" value="F:ubiquitin protein ligase activity"/>
    <property type="evidence" value="ECO:0007669"/>
    <property type="project" value="TreeGrafter"/>
</dbReference>
<reference evidence="3" key="1">
    <citation type="journal article" date="2020" name="Stud. Mycol.">
        <title>101 Dothideomycetes genomes: a test case for predicting lifestyles and emergence of pathogens.</title>
        <authorList>
            <person name="Haridas S."/>
            <person name="Albert R."/>
            <person name="Binder M."/>
            <person name="Bloem J."/>
            <person name="Labutti K."/>
            <person name="Salamov A."/>
            <person name="Andreopoulos B."/>
            <person name="Baker S."/>
            <person name="Barry K."/>
            <person name="Bills G."/>
            <person name="Bluhm B."/>
            <person name="Cannon C."/>
            <person name="Castanera R."/>
            <person name="Culley D."/>
            <person name="Daum C."/>
            <person name="Ezra D."/>
            <person name="Gonzalez J."/>
            <person name="Henrissat B."/>
            <person name="Kuo A."/>
            <person name="Liang C."/>
            <person name="Lipzen A."/>
            <person name="Lutzoni F."/>
            <person name="Magnuson J."/>
            <person name="Mondo S."/>
            <person name="Nolan M."/>
            <person name="Ohm R."/>
            <person name="Pangilinan J."/>
            <person name="Park H.-J."/>
            <person name="Ramirez L."/>
            <person name="Alfaro M."/>
            <person name="Sun H."/>
            <person name="Tritt A."/>
            <person name="Yoshinaga Y."/>
            <person name="Zwiers L.-H."/>
            <person name="Turgeon B."/>
            <person name="Goodwin S."/>
            <person name="Spatafora J."/>
            <person name="Crous P."/>
            <person name="Grigoriev I."/>
        </authorList>
    </citation>
    <scope>NUCLEOTIDE SEQUENCE</scope>
    <source>
        <strain evidence="3">CBS 122368</strain>
    </source>
</reference>
<organism evidence="3 4">
    <name type="scientific">Trematosphaeria pertusa</name>
    <dbReference type="NCBI Taxonomy" id="390896"/>
    <lineage>
        <taxon>Eukaryota</taxon>
        <taxon>Fungi</taxon>
        <taxon>Dikarya</taxon>
        <taxon>Ascomycota</taxon>
        <taxon>Pezizomycotina</taxon>
        <taxon>Dothideomycetes</taxon>
        <taxon>Pleosporomycetidae</taxon>
        <taxon>Pleosporales</taxon>
        <taxon>Massarineae</taxon>
        <taxon>Trematosphaeriaceae</taxon>
        <taxon>Trematosphaeria</taxon>
    </lineage>
</organism>
<keyword evidence="1" id="KW-0863">Zinc-finger</keyword>
<gene>
    <name evidence="3" type="ORF">BU26DRAFT_609695</name>
</gene>
<dbReference type="Pfam" id="PF13639">
    <property type="entry name" value="zf-RING_2"/>
    <property type="match status" value="1"/>
</dbReference>
<dbReference type="Proteomes" id="UP000800094">
    <property type="component" value="Unassembled WGS sequence"/>
</dbReference>
<dbReference type="Gene3D" id="3.30.40.10">
    <property type="entry name" value="Zinc/RING finger domain, C3HC4 (zinc finger)"/>
    <property type="match status" value="1"/>
</dbReference>
<evidence type="ECO:0000256" key="1">
    <source>
        <dbReference type="PROSITE-ProRule" id="PRU00175"/>
    </source>
</evidence>
<dbReference type="GO" id="GO:0006511">
    <property type="term" value="P:ubiquitin-dependent protein catabolic process"/>
    <property type="evidence" value="ECO:0007669"/>
    <property type="project" value="TreeGrafter"/>
</dbReference>